<accession>W4LQI1</accession>
<comment type="caution">
    <text evidence="2">The sequence shown here is derived from an EMBL/GenBank/DDBJ whole genome shotgun (WGS) entry which is preliminary data.</text>
</comment>
<dbReference type="Pfam" id="PF03683">
    <property type="entry name" value="UPF0175"/>
    <property type="match status" value="1"/>
</dbReference>
<organism evidence="2 3">
    <name type="scientific">Candidatus Entotheonella gemina</name>
    <dbReference type="NCBI Taxonomy" id="1429439"/>
    <lineage>
        <taxon>Bacteria</taxon>
        <taxon>Pseudomonadati</taxon>
        <taxon>Nitrospinota/Tectimicrobiota group</taxon>
        <taxon>Candidatus Tectimicrobiota</taxon>
        <taxon>Candidatus Entotheonellia</taxon>
        <taxon>Candidatus Entotheonellales</taxon>
        <taxon>Candidatus Entotheonellaceae</taxon>
        <taxon>Candidatus Entotheonella</taxon>
    </lineage>
</organism>
<reference evidence="2 3" key="1">
    <citation type="journal article" date="2014" name="Nature">
        <title>An environmental bacterial taxon with a large and distinct metabolic repertoire.</title>
        <authorList>
            <person name="Wilson M.C."/>
            <person name="Mori T."/>
            <person name="Ruckert C."/>
            <person name="Uria A.R."/>
            <person name="Helf M.J."/>
            <person name="Takada K."/>
            <person name="Gernert C."/>
            <person name="Steffens U.A."/>
            <person name="Heycke N."/>
            <person name="Schmitt S."/>
            <person name="Rinke C."/>
            <person name="Helfrich E.J."/>
            <person name="Brachmann A.O."/>
            <person name="Gurgui C."/>
            <person name="Wakimoto T."/>
            <person name="Kracht M."/>
            <person name="Crusemann M."/>
            <person name="Hentschel U."/>
            <person name="Abe I."/>
            <person name="Matsunaga S."/>
            <person name="Kalinowski J."/>
            <person name="Takeyama H."/>
            <person name="Piel J."/>
        </authorList>
    </citation>
    <scope>NUCLEOTIDE SEQUENCE [LARGE SCALE GENOMIC DNA]</scope>
    <source>
        <strain evidence="3">TSY2</strain>
    </source>
</reference>
<feature type="non-terminal residue" evidence="2">
    <location>
        <position position="1"/>
    </location>
</feature>
<gene>
    <name evidence="2" type="ORF">ETSY2_40415</name>
</gene>
<dbReference type="InterPro" id="IPR005368">
    <property type="entry name" value="UPF0175"/>
</dbReference>
<name>W4LQI1_9BACT</name>
<dbReference type="AlphaFoldDB" id="W4LQI1"/>
<evidence type="ECO:0000256" key="1">
    <source>
        <dbReference type="SAM" id="MobiDB-lite"/>
    </source>
</evidence>
<evidence type="ECO:0000313" key="3">
    <source>
        <dbReference type="Proteomes" id="UP000019140"/>
    </source>
</evidence>
<dbReference type="EMBL" id="AZHX01001805">
    <property type="protein sequence ID" value="ETW99671.1"/>
    <property type="molecule type" value="Genomic_DNA"/>
</dbReference>
<evidence type="ECO:0000313" key="2">
    <source>
        <dbReference type="EMBL" id="ETW99671.1"/>
    </source>
</evidence>
<sequence length="95" mass="10467">TWLCSKPDRKDGNAPYPESLPAVSNQSKEEFEQEARLALAYKLYEMGRLTSGQAASLAGASRVQFLQASSRFGVPSVLWDAEEITAEFADPNRDV</sequence>
<keyword evidence="3" id="KW-1185">Reference proteome</keyword>
<protein>
    <submittedName>
        <fullName evidence="2">Uncharacterized protein</fullName>
    </submittedName>
</protein>
<dbReference type="HOGENOM" id="CLU_2364404_0_0_7"/>
<feature type="region of interest" description="Disordered" evidence="1">
    <location>
        <begin position="1"/>
        <end position="28"/>
    </location>
</feature>
<feature type="compositionally biased region" description="Basic and acidic residues" evidence="1">
    <location>
        <begin position="1"/>
        <end position="12"/>
    </location>
</feature>
<dbReference type="Proteomes" id="UP000019140">
    <property type="component" value="Unassembled WGS sequence"/>
</dbReference>
<proteinExistence type="predicted"/>